<evidence type="ECO:0000313" key="1">
    <source>
        <dbReference type="EMBL" id="KAF2626219.1"/>
    </source>
</evidence>
<keyword evidence="2" id="KW-1185">Reference proteome</keyword>
<protein>
    <submittedName>
        <fullName evidence="1">MFS general substrate transporter</fullName>
    </submittedName>
</protein>
<accession>A0ACB6RYI2</accession>
<evidence type="ECO:0000313" key="2">
    <source>
        <dbReference type="Proteomes" id="UP000799754"/>
    </source>
</evidence>
<dbReference type="EMBL" id="MU006722">
    <property type="protein sequence ID" value="KAF2626219.1"/>
    <property type="molecule type" value="Genomic_DNA"/>
</dbReference>
<organism evidence="1 2">
    <name type="scientific">Macroventuria anomochaeta</name>
    <dbReference type="NCBI Taxonomy" id="301207"/>
    <lineage>
        <taxon>Eukaryota</taxon>
        <taxon>Fungi</taxon>
        <taxon>Dikarya</taxon>
        <taxon>Ascomycota</taxon>
        <taxon>Pezizomycotina</taxon>
        <taxon>Dothideomycetes</taxon>
        <taxon>Pleosporomycetidae</taxon>
        <taxon>Pleosporales</taxon>
        <taxon>Pleosporineae</taxon>
        <taxon>Didymellaceae</taxon>
        <taxon>Macroventuria</taxon>
    </lineage>
</organism>
<reference evidence="1" key="1">
    <citation type="journal article" date="2020" name="Stud. Mycol.">
        <title>101 Dothideomycetes genomes: a test case for predicting lifestyles and emergence of pathogens.</title>
        <authorList>
            <person name="Haridas S."/>
            <person name="Albert R."/>
            <person name="Binder M."/>
            <person name="Bloem J."/>
            <person name="Labutti K."/>
            <person name="Salamov A."/>
            <person name="Andreopoulos B."/>
            <person name="Baker S."/>
            <person name="Barry K."/>
            <person name="Bills G."/>
            <person name="Bluhm B."/>
            <person name="Cannon C."/>
            <person name="Castanera R."/>
            <person name="Culley D."/>
            <person name="Daum C."/>
            <person name="Ezra D."/>
            <person name="Gonzalez J."/>
            <person name="Henrissat B."/>
            <person name="Kuo A."/>
            <person name="Liang C."/>
            <person name="Lipzen A."/>
            <person name="Lutzoni F."/>
            <person name="Magnuson J."/>
            <person name="Mondo S."/>
            <person name="Nolan M."/>
            <person name="Ohm R."/>
            <person name="Pangilinan J."/>
            <person name="Park H.-J."/>
            <person name="Ramirez L."/>
            <person name="Alfaro M."/>
            <person name="Sun H."/>
            <person name="Tritt A."/>
            <person name="Yoshinaga Y."/>
            <person name="Zwiers L.-H."/>
            <person name="Turgeon B."/>
            <person name="Goodwin S."/>
            <person name="Spatafora J."/>
            <person name="Crous P."/>
            <person name="Grigoriev I."/>
        </authorList>
    </citation>
    <scope>NUCLEOTIDE SEQUENCE</scope>
    <source>
        <strain evidence="1">CBS 525.71</strain>
    </source>
</reference>
<sequence length="405" mass="45059">MASKEYTEDERRQLEHELNVKILPNTEIMADIGSHPSTCWKTAYILSTAMVKFTQSFDVSILVLGFSNFIWASISTSFGRRPVFLLSQLINFGTSMWLAKTDFYGSFMGVCIVNGVDAGPAETIMPEVIADIFFLHDRILRVGPIASGSMTEELGFRSFWCLNARLIGASFLMVVFMFPETRFKREDSLAVPTKHIHTDSPNEKGHATTIENALSSDDGEIHHVTTATPTVPNTARSRQRRVFQPNAHPFRSRFLDIWIPWKLFAFPIVKFAAFAVSWSWSSFLTINLTQSQVLSLPPYNFRPATVGFTNFAIIIGALIGLFTSGPLSDWIAARATRKNGGVREPEIRLPAMIPYVVVKLLGNIVVAVGYERKRPCEAIVIIGYTCADIQVAALPGSHCCGSKRP</sequence>
<comment type="caution">
    <text evidence="1">The sequence shown here is derived from an EMBL/GenBank/DDBJ whole genome shotgun (WGS) entry which is preliminary data.</text>
</comment>
<proteinExistence type="predicted"/>
<name>A0ACB6RYI2_9PLEO</name>
<dbReference type="Proteomes" id="UP000799754">
    <property type="component" value="Unassembled WGS sequence"/>
</dbReference>
<gene>
    <name evidence="1" type="ORF">BU25DRAFT_440936</name>
</gene>